<evidence type="ECO:0000313" key="1">
    <source>
        <dbReference type="EMBL" id="JAD93666.1"/>
    </source>
</evidence>
<accession>A0A0A9E0W8</accession>
<reference evidence="1" key="2">
    <citation type="journal article" date="2015" name="Data Brief">
        <title>Shoot transcriptome of the giant reed, Arundo donax.</title>
        <authorList>
            <person name="Barrero R.A."/>
            <person name="Guerrero F.D."/>
            <person name="Moolhuijzen P."/>
            <person name="Goolsby J.A."/>
            <person name="Tidwell J."/>
            <person name="Bellgard S.E."/>
            <person name="Bellgard M.I."/>
        </authorList>
    </citation>
    <scope>NUCLEOTIDE SEQUENCE</scope>
    <source>
        <tissue evidence="1">Shoot tissue taken approximately 20 cm above the soil surface</tissue>
    </source>
</reference>
<proteinExistence type="predicted"/>
<dbReference type="EMBL" id="GBRH01204229">
    <property type="protein sequence ID" value="JAD93666.1"/>
    <property type="molecule type" value="Transcribed_RNA"/>
</dbReference>
<sequence>MGDGVLGSSCGGTNPLGASAFFSSVAGAAAAAGSSAAARSSAGPREEDGSESWELSWRGFAGDQAAASRWRVAAEACVAMAMALKRVLARGGSSAMEVEDEME</sequence>
<protein>
    <submittedName>
        <fullName evidence="1">PSAD-2</fullName>
    </submittedName>
</protein>
<reference evidence="1" key="1">
    <citation type="submission" date="2014-09" db="EMBL/GenBank/DDBJ databases">
        <authorList>
            <person name="Magalhaes I.L.F."/>
            <person name="Oliveira U."/>
            <person name="Santos F.R."/>
            <person name="Vidigal T.H.D.A."/>
            <person name="Brescovit A.D."/>
            <person name="Santos A.J."/>
        </authorList>
    </citation>
    <scope>NUCLEOTIDE SEQUENCE</scope>
    <source>
        <tissue evidence="1">Shoot tissue taken approximately 20 cm above the soil surface</tissue>
    </source>
</reference>
<name>A0A0A9E0W8_ARUDO</name>
<dbReference type="AlphaFoldDB" id="A0A0A9E0W8"/>
<organism evidence="1">
    <name type="scientific">Arundo donax</name>
    <name type="common">Giant reed</name>
    <name type="synonym">Donax arundinaceus</name>
    <dbReference type="NCBI Taxonomy" id="35708"/>
    <lineage>
        <taxon>Eukaryota</taxon>
        <taxon>Viridiplantae</taxon>
        <taxon>Streptophyta</taxon>
        <taxon>Embryophyta</taxon>
        <taxon>Tracheophyta</taxon>
        <taxon>Spermatophyta</taxon>
        <taxon>Magnoliopsida</taxon>
        <taxon>Liliopsida</taxon>
        <taxon>Poales</taxon>
        <taxon>Poaceae</taxon>
        <taxon>PACMAD clade</taxon>
        <taxon>Arundinoideae</taxon>
        <taxon>Arundineae</taxon>
        <taxon>Arundo</taxon>
    </lineage>
</organism>